<keyword evidence="2" id="KW-1185">Reference proteome</keyword>
<proteinExistence type="predicted"/>
<dbReference type="AlphaFoldDB" id="A0A927ML73"/>
<comment type="caution">
    <text evidence="1">The sequence shown here is derived from an EMBL/GenBank/DDBJ whole genome shotgun (WGS) entry which is preliminary data.</text>
</comment>
<evidence type="ECO:0000313" key="1">
    <source>
        <dbReference type="EMBL" id="MBE1555988.1"/>
    </source>
</evidence>
<organism evidence="1 2">
    <name type="scientific">Sporosarcina limicola</name>
    <dbReference type="NCBI Taxonomy" id="34101"/>
    <lineage>
        <taxon>Bacteria</taxon>
        <taxon>Bacillati</taxon>
        <taxon>Bacillota</taxon>
        <taxon>Bacilli</taxon>
        <taxon>Bacillales</taxon>
        <taxon>Caryophanaceae</taxon>
        <taxon>Sporosarcina</taxon>
    </lineage>
</organism>
<gene>
    <name evidence="1" type="ORF">H4683_003109</name>
</gene>
<dbReference type="Proteomes" id="UP000658225">
    <property type="component" value="Unassembled WGS sequence"/>
</dbReference>
<evidence type="ECO:0000313" key="2">
    <source>
        <dbReference type="Proteomes" id="UP000658225"/>
    </source>
</evidence>
<reference evidence="1" key="1">
    <citation type="submission" date="2020-10" db="EMBL/GenBank/DDBJ databases">
        <title>Genomic Encyclopedia of Type Strains, Phase IV (KMG-IV): sequencing the most valuable type-strain genomes for metagenomic binning, comparative biology and taxonomic classification.</title>
        <authorList>
            <person name="Goeker M."/>
        </authorList>
    </citation>
    <scope>NUCLEOTIDE SEQUENCE</scope>
    <source>
        <strain evidence="1">DSM 13886</strain>
    </source>
</reference>
<accession>A0A927ML73</accession>
<dbReference type="RefSeq" id="WP_192599673.1">
    <property type="nucleotide sequence ID" value="NZ_JADBEL010000019.1"/>
</dbReference>
<protein>
    <submittedName>
        <fullName evidence="1">Uncharacterized protein</fullName>
    </submittedName>
</protein>
<dbReference type="EMBL" id="JADBEL010000019">
    <property type="protein sequence ID" value="MBE1555988.1"/>
    <property type="molecule type" value="Genomic_DNA"/>
</dbReference>
<name>A0A927ML73_9BACL</name>
<sequence>MGGLSHDGPAGESLANKAFILVKDCTYGKHDRFDKLNKQKQYFVICLEATIEVSDIDRIKFRYFSRF</sequence>